<proteinExistence type="predicted"/>
<keyword evidence="2" id="KW-1185">Reference proteome</keyword>
<evidence type="ECO:0000313" key="2">
    <source>
        <dbReference type="Proteomes" id="UP000193920"/>
    </source>
</evidence>
<dbReference type="EMBL" id="MCOG01000012">
    <property type="protein sequence ID" value="ORY80583.1"/>
    <property type="molecule type" value="Genomic_DNA"/>
</dbReference>
<protein>
    <submittedName>
        <fullName evidence="1">Uncharacterized protein</fullName>
    </submittedName>
</protein>
<evidence type="ECO:0000313" key="1">
    <source>
        <dbReference type="EMBL" id="ORY80583.1"/>
    </source>
</evidence>
<gene>
    <name evidence="1" type="ORF">LY90DRAFT_697858</name>
</gene>
<organism evidence="1 2">
    <name type="scientific">Neocallimastix californiae</name>
    <dbReference type="NCBI Taxonomy" id="1754190"/>
    <lineage>
        <taxon>Eukaryota</taxon>
        <taxon>Fungi</taxon>
        <taxon>Fungi incertae sedis</taxon>
        <taxon>Chytridiomycota</taxon>
        <taxon>Chytridiomycota incertae sedis</taxon>
        <taxon>Neocallimastigomycetes</taxon>
        <taxon>Neocallimastigales</taxon>
        <taxon>Neocallimastigaceae</taxon>
        <taxon>Neocallimastix</taxon>
    </lineage>
</organism>
<accession>A0A1Y2F9N3</accession>
<reference evidence="1 2" key="1">
    <citation type="submission" date="2016-08" db="EMBL/GenBank/DDBJ databases">
        <title>A Parts List for Fungal Cellulosomes Revealed by Comparative Genomics.</title>
        <authorList>
            <consortium name="DOE Joint Genome Institute"/>
            <person name="Haitjema C.H."/>
            <person name="Gilmore S.P."/>
            <person name="Henske J.K."/>
            <person name="Solomon K.V."/>
            <person name="De Groot R."/>
            <person name="Kuo A."/>
            <person name="Mondo S.J."/>
            <person name="Salamov A.A."/>
            <person name="Labutti K."/>
            <person name="Zhao Z."/>
            <person name="Chiniquy J."/>
            <person name="Barry K."/>
            <person name="Brewer H.M."/>
            <person name="Purvine S.O."/>
            <person name="Wright A.T."/>
            <person name="Boxma B."/>
            <person name="Van Alen T."/>
            <person name="Hackstein J.H."/>
            <person name="Baker S.E."/>
            <person name="Grigoriev I.V."/>
            <person name="O'Malley M.A."/>
        </authorList>
    </citation>
    <scope>NUCLEOTIDE SEQUENCE [LARGE SCALE GENOMIC DNA]</scope>
    <source>
        <strain evidence="1 2">G1</strain>
    </source>
</reference>
<sequence>MALEPITATNMYIETESYRISNHTCNVSLNPMFPKLSPYIFRRRNAVCEDSIKAVIKQLQEKNIIQS</sequence>
<dbReference type="AlphaFoldDB" id="A0A1Y2F9N3"/>
<comment type="caution">
    <text evidence="1">The sequence shown here is derived from an EMBL/GenBank/DDBJ whole genome shotgun (WGS) entry which is preliminary data.</text>
</comment>
<dbReference type="Proteomes" id="UP000193920">
    <property type="component" value="Unassembled WGS sequence"/>
</dbReference>
<name>A0A1Y2F9N3_9FUNG</name>